<keyword evidence="1" id="KW-0472">Membrane</keyword>
<dbReference type="GO" id="GO:0000271">
    <property type="term" value="P:polysaccharide biosynthetic process"/>
    <property type="evidence" value="ECO:0007669"/>
    <property type="project" value="TreeGrafter"/>
</dbReference>
<sequence>MHNKLLFAEQLRAVAVIFVVFAHYGGVFWYDPNIPSYINAIPHKMNIEIPSFIVFINTFPIPHINWGPLGVDIFFLISGFVIPISLVKYTQKGFVIRRFFRLFPTYFISFLFVIIMIGISSFYFNNDFPYSIKTIFLHSIIGVREIVGIPSIDTVVWTLEVELKFYILSVIFISLFKKNSLFVFLLPISIFILLLINFLIFHSSYFNFIPIIYMFIGTAFYFHFKEIINSYKLIIIILLLLSLFNSIYYILGNKIFSAEYLNQMYFNAIYGLIIFGLSYLFRKKFKFNIILSFMANISYPFYIIHGISGYIIMTILLDKGISPIYLFPITISIVSCVAYLIHIYIETPSQKFAKKIS</sequence>
<proteinExistence type="predicted"/>
<evidence type="ECO:0000259" key="2">
    <source>
        <dbReference type="Pfam" id="PF01757"/>
    </source>
</evidence>
<dbReference type="PANTHER" id="PTHR23028">
    <property type="entry name" value="ACETYLTRANSFERASE"/>
    <property type="match status" value="1"/>
</dbReference>
<feature type="transmembrane region" description="Helical" evidence="1">
    <location>
        <begin position="293"/>
        <end position="317"/>
    </location>
</feature>
<dbReference type="AlphaFoldDB" id="A0A1W1BR31"/>
<evidence type="ECO:0000256" key="1">
    <source>
        <dbReference type="SAM" id="Phobius"/>
    </source>
</evidence>
<keyword evidence="3" id="KW-0808">Transferase</keyword>
<feature type="domain" description="Acyltransferase 3" evidence="2">
    <location>
        <begin position="9"/>
        <end position="341"/>
    </location>
</feature>
<keyword evidence="3" id="KW-0012">Acyltransferase</keyword>
<feature type="transmembrane region" description="Helical" evidence="1">
    <location>
        <begin position="263"/>
        <end position="281"/>
    </location>
</feature>
<dbReference type="Pfam" id="PF01757">
    <property type="entry name" value="Acyl_transf_3"/>
    <property type="match status" value="1"/>
</dbReference>
<feature type="transmembrane region" description="Helical" evidence="1">
    <location>
        <begin position="231"/>
        <end position="251"/>
    </location>
</feature>
<feature type="transmembrane region" description="Helical" evidence="1">
    <location>
        <begin position="99"/>
        <end position="123"/>
    </location>
</feature>
<keyword evidence="1" id="KW-0812">Transmembrane</keyword>
<feature type="transmembrane region" description="Helical" evidence="1">
    <location>
        <begin position="66"/>
        <end position="87"/>
    </location>
</feature>
<dbReference type="EMBL" id="FPHG01000029">
    <property type="protein sequence ID" value="SFV55922.1"/>
    <property type="molecule type" value="Genomic_DNA"/>
</dbReference>
<dbReference type="PANTHER" id="PTHR23028:SF53">
    <property type="entry name" value="ACYL_TRANSF_3 DOMAIN-CONTAINING PROTEIN"/>
    <property type="match status" value="1"/>
</dbReference>
<evidence type="ECO:0000313" key="3">
    <source>
        <dbReference type="EMBL" id="SFV55922.1"/>
    </source>
</evidence>
<feature type="transmembrane region" description="Helical" evidence="1">
    <location>
        <begin position="323"/>
        <end position="345"/>
    </location>
</feature>
<reference evidence="3" key="1">
    <citation type="submission" date="2016-10" db="EMBL/GenBank/DDBJ databases">
        <authorList>
            <person name="de Groot N.N."/>
        </authorList>
    </citation>
    <scope>NUCLEOTIDE SEQUENCE</scope>
</reference>
<dbReference type="InterPro" id="IPR002656">
    <property type="entry name" value="Acyl_transf_3_dom"/>
</dbReference>
<organism evidence="3">
    <name type="scientific">hydrothermal vent metagenome</name>
    <dbReference type="NCBI Taxonomy" id="652676"/>
    <lineage>
        <taxon>unclassified sequences</taxon>
        <taxon>metagenomes</taxon>
        <taxon>ecological metagenomes</taxon>
    </lineage>
</organism>
<dbReference type="GO" id="GO:0016020">
    <property type="term" value="C:membrane"/>
    <property type="evidence" value="ECO:0007669"/>
    <property type="project" value="TreeGrafter"/>
</dbReference>
<feature type="transmembrane region" description="Helical" evidence="1">
    <location>
        <begin position="180"/>
        <end position="200"/>
    </location>
</feature>
<keyword evidence="1" id="KW-1133">Transmembrane helix</keyword>
<gene>
    <name evidence="3" type="ORF">MNB_SV-9-177</name>
</gene>
<feature type="transmembrane region" description="Helical" evidence="1">
    <location>
        <begin position="12"/>
        <end position="30"/>
    </location>
</feature>
<feature type="transmembrane region" description="Helical" evidence="1">
    <location>
        <begin position="206"/>
        <end position="224"/>
    </location>
</feature>
<accession>A0A1W1BR31</accession>
<dbReference type="InterPro" id="IPR050879">
    <property type="entry name" value="Acyltransferase_3"/>
</dbReference>
<dbReference type="GO" id="GO:0016747">
    <property type="term" value="F:acyltransferase activity, transferring groups other than amino-acyl groups"/>
    <property type="evidence" value="ECO:0007669"/>
    <property type="project" value="InterPro"/>
</dbReference>
<name>A0A1W1BR31_9ZZZZ</name>
<protein>
    <submittedName>
        <fullName evidence="3">Acyltransferase 3</fullName>
    </submittedName>
</protein>